<protein>
    <submittedName>
        <fullName evidence="1">Uncharacterized protein</fullName>
    </submittedName>
</protein>
<evidence type="ECO:0000313" key="2">
    <source>
        <dbReference type="Proteomes" id="UP001056120"/>
    </source>
</evidence>
<dbReference type="Proteomes" id="UP001056120">
    <property type="component" value="Linkage Group LG14"/>
</dbReference>
<evidence type="ECO:0000313" key="1">
    <source>
        <dbReference type="EMBL" id="KAI3785708.1"/>
    </source>
</evidence>
<reference evidence="1 2" key="2">
    <citation type="journal article" date="2022" name="Mol. Ecol. Resour.">
        <title>The genomes of chicory, endive, great burdock and yacon provide insights into Asteraceae paleo-polyploidization history and plant inulin production.</title>
        <authorList>
            <person name="Fan W."/>
            <person name="Wang S."/>
            <person name="Wang H."/>
            <person name="Wang A."/>
            <person name="Jiang F."/>
            <person name="Liu H."/>
            <person name="Zhao H."/>
            <person name="Xu D."/>
            <person name="Zhang Y."/>
        </authorList>
    </citation>
    <scope>NUCLEOTIDE SEQUENCE [LARGE SCALE GENOMIC DNA]</scope>
    <source>
        <strain evidence="2">cv. Yunnan</strain>
        <tissue evidence="1">Leaves</tissue>
    </source>
</reference>
<gene>
    <name evidence="1" type="ORF">L1987_44832</name>
</gene>
<name>A0ACB9GQA1_9ASTR</name>
<keyword evidence="2" id="KW-1185">Reference proteome</keyword>
<reference evidence="2" key="1">
    <citation type="journal article" date="2022" name="Mol. Ecol. Resour.">
        <title>The genomes of chicory, endive, great burdock and yacon provide insights into Asteraceae palaeo-polyploidization history and plant inulin production.</title>
        <authorList>
            <person name="Fan W."/>
            <person name="Wang S."/>
            <person name="Wang H."/>
            <person name="Wang A."/>
            <person name="Jiang F."/>
            <person name="Liu H."/>
            <person name="Zhao H."/>
            <person name="Xu D."/>
            <person name="Zhang Y."/>
        </authorList>
    </citation>
    <scope>NUCLEOTIDE SEQUENCE [LARGE SCALE GENOMIC DNA]</scope>
    <source>
        <strain evidence="2">cv. Yunnan</strain>
    </source>
</reference>
<comment type="caution">
    <text evidence="1">The sequence shown here is derived from an EMBL/GenBank/DDBJ whole genome shotgun (WGS) entry which is preliminary data.</text>
</comment>
<organism evidence="1 2">
    <name type="scientific">Smallanthus sonchifolius</name>
    <dbReference type="NCBI Taxonomy" id="185202"/>
    <lineage>
        <taxon>Eukaryota</taxon>
        <taxon>Viridiplantae</taxon>
        <taxon>Streptophyta</taxon>
        <taxon>Embryophyta</taxon>
        <taxon>Tracheophyta</taxon>
        <taxon>Spermatophyta</taxon>
        <taxon>Magnoliopsida</taxon>
        <taxon>eudicotyledons</taxon>
        <taxon>Gunneridae</taxon>
        <taxon>Pentapetalae</taxon>
        <taxon>asterids</taxon>
        <taxon>campanulids</taxon>
        <taxon>Asterales</taxon>
        <taxon>Asteraceae</taxon>
        <taxon>Asteroideae</taxon>
        <taxon>Heliantheae alliance</taxon>
        <taxon>Millerieae</taxon>
        <taxon>Smallanthus</taxon>
    </lineage>
</organism>
<sequence length="382" mass="41741">MRWHMGVMVVMLVLKSVGWGIFAVQYFYSKHLFFSTINTATVMEDTLKDQTSVSGSKGGKSSKLLRYPLRSASKSKDDKLPASSPSIASASRRGKPKSSVSQSVDVLEMSTKEKSAKPPRRLSIPSKPIASPATKSVGYITPISEARANRASNIKGKSVTPGSDVSRSLNKKKFTVLSSASYWLSHIKLSEAAGKHQLSLGFFKLALEAGCENVQLLKDELKSYACRHNLLDLGECIKELFGSYGIQESIEQLQVSETCSHVPEDDNQSAHSLSSATGVSKLKPKSLNTSASSPAKESVRETTQKSNPVSKTKAPVNKKMEKNNKKTIKQESNKEKQKVKTEGMKPADEKAQLDISPEEAVIEENKENMDATPQVEEICLEA</sequence>
<proteinExistence type="predicted"/>
<dbReference type="EMBL" id="CM042031">
    <property type="protein sequence ID" value="KAI3785708.1"/>
    <property type="molecule type" value="Genomic_DNA"/>
</dbReference>
<accession>A0ACB9GQA1</accession>